<evidence type="ECO:0000256" key="9">
    <source>
        <dbReference type="RuleBase" id="RU003435"/>
    </source>
</evidence>
<comment type="similarity">
    <text evidence="1 9">Belongs to the peptidase M3 family.</text>
</comment>
<protein>
    <recommendedName>
        <fullName evidence="8">oligopeptidase A</fullName>
        <ecNumber evidence="8">3.4.24.70</ecNumber>
    </recommendedName>
</protein>
<gene>
    <name evidence="12" type="ORF">EDE11_12735</name>
</gene>
<comment type="caution">
    <text evidence="12">The sequence shown here is derived from an EMBL/GenBank/DDBJ whole genome shotgun (WGS) entry which is preliminary data.</text>
</comment>
<dbReference type="Gene3D" id="1.20.1050.40">
    <property type="entry name" value="Endopeptidase. Chain P, domain 1"/>
    <property type="match status" value="1"/>
</dbReference>
<dbReference type="InterPro" id="IPR001567">
    <property type="entry name" value="Pept_M3A_M3B_dom"/>
</dbReference>
<reference evidence="12 13" key="1">
    <citation type="submission" date="2019-03" db="EMBL/GenBank/DDBJ databases">
        <title>Systems level insights into methane cycling in arid and semi-arid ecosystems.</title>
        <authorList>
            <person name="Kalyuzhnaya M."/>
        </authorList>
    </citation>
    <scope>NUCLEOTIDE SEQUENCE [LARGE SCALE GENOMIC DNA]</scope>
    <source>
        <strain evidence="12 13">S-1</strain>
    </source>
</reference>
<organism evidence="12 13">
    <name type="scientific">Methylomonas methanica</name>
    <dbReference type="NCBI Taxonomy" id="421"/>
    <lineage>
        <taxon>Bacteria</taxon>
        <taxon>Pseudomonadati</taxon>
        <taxon>Pseudomonadota</taxon>
        <taxon>Gammaproteobacteria</taxon>
        <taxon>Methylococcales</taxon>
        <taxon>Methylococcaceae</taxon>
        <taxon>Methylomonas</taxon>
    </lineage>
</organism>
<dbReference type="NCBIfam" id="NF008159">
    <property type="entry name" value="PRK10911.1"/>
    <property type="match status" value="1"/>
</dbReference>
<dbReference type="EC" id="3.4.24.70" evidence="8"/>
<dbReference type="Gene3D" id="1.10.1370.10">
    <property type="entry name" value="Neurolysin, domain 3"/>
    <property type="match status" value="1"/>
</dbReference>
<evidence type="ECO:0000256" key="7">
    <source>
        <dbReference type="ARBA" id="ARBA00024603"/>
    </source>
</evidence>
<evidence type="ECO:0000259" key="11">
    <source>
        <dbReference type="Pfam" id="PF19310"/>
    </source>
</evidence>
<evidence type="ECO:0000313" key="12">
    <source>
        <dbReference type="EMBL" id="TCV77532.1"/>
    </source>
</evidence>
<keyword evidence="5 9" id="KW-0862">Zinc</keyword>
<dbReference type="PANTHER" id="PTHR43660:SF1">
    <property type="entry name" value="DIPEPTIDYL CARBOXYPEPTIDASE"/>
    <property type="match status" value="1"/>
</dbReference>
<proteinExistence type="inferred from homology"/>
<comment type="catalytic activity">
    <reaction evidence="7">
        <text>Hydrolysis of oligopeptides, with broad specificity. Gly or Ala commonly occur as P1 or P1' residues, but more distant residues are also important, as is shown by the fact that Z-Gly-Pro-Gly-|-Gly-Pro-Ala is cleaved, but not Z-(Gly)(5).</text>
        <dbReference type="EC" id="3.4.24.70"/>
    </reaction>
</comment>
<evidence type="ECO:0000256" key="6">
    <source>
        <dbReference type="ARBA" id="ARBA00023049"/>
    </source>
</evidence>
<dbReference type="Pfam" id="PF01432">
    <property type="entry name" value="Peptidase_M3"/>
    <property type="match status" value="1"/>
</dbReference>
<evidence type="ECO:0000313" key="13">
    <source>
        <dbReference type="Proteomes" id="UP000295649"/>
    </source>
</evidence>
<keyword evidence="4 9" id="KW-0378">Hydrolase</keyword>
<evidence type="ECO:0000256" key="5">
    <source>
        <dbReference type="ARBA" id="ARBA00022833"/>
    </source>
</evidence>
<evidence type="ECO:0000256" key="1">
    <source>
        <dbReference type="ARBA" id="ARBA00006040"/>
    </source>
</evidence>
<evidence type="ECO:0000259" key="10">
    <source>
        <dbReference type="Pfam" id="PF01432"/>
    </source>
</evidence>
<dbReference type="InterPro" id="IPR045666">
    <property type="entry name" value="OpdA_N"/>
</dbReference>
<sequence length="699" mass="79473">MRRCTCYPDNPNTHTKLATDMTNPLLENTELPQFSKILPEHVEPAINQLLSEARQTIARQLETGGPYTWQNLIEPIEAAEDRLNKAWSPVSHMNSVVNSEAMRDAYNACLGKLSEYSTETGQNRALYEAYQAIHDSTDFAKLDRAQQKIVNNALRDFHLSGVDLPAEQQARYKDINQQLSKLASQYEENLLDATNAWHKQITHIADLAGLPESALAQAKQAAEAEGKDGWLINLQFPSYLAVMTYADNRELRREHYEAFCTRASDQGPHAGQWDNSEIMEQILALRHEKAQLLGFNNYAEYSLATKMAKSTDDVVKFLEDLADKSWRQARRDLTELKEFAAAEHGLNDLQAWDIGYYSEKMRQHFYQLSQEEVKAYFPDNKVVPGLFAIVEKLYGLQISEIKDFETWHPDARFYQILDKNGQLRGRFFLDLYARAKKRGGAWMDDCVCRKKVGDELQTPVAYLTCNFTPPTGNDPALLTHDEVETLFHEFGHGLHHMLTQIDHLGVSGINGVEWDAVELPSQFMENWCWEKEALSLISGHYQTGEPLPDALYDKMLAAKNFQAGMMMVRQLEFSLFDFKMHQHYSPAKGGQIYSILKQVRDQVAVVNVPDFNRFAHSFSHIFAGGYAAGYYSYKWAEVLSADAFSLFEEKGIFDQTTGAAFLHNILEQGGSSDAMTLFKNFRGREPNIDALLRHNGIAA</sequence>
<dbReference type="Gene3D" id="3.40.390.10">
    <property type="entry name" value="Collagenase (Catalytic Domain)"/>
    <property type="match status" value="1"/>
</dbReference>
<dbReference type="CDD" id="cd06456">
    <property type="entry name" value="M3A_DCP"/>
    <property type="match status" value="1"/>
</dbReference>
<evidence type="ECO:0000256" key="8">
    <source>
        <dbReference type="ARBA" id="ARBA00026100"/>
    </source>
</evidence>
<accession>A0ABY2CKT4</accession>
<feature type="domain" description="Peptidase M3A/M3B catalytic" evidence="10">
    <location>
        <begin position="242"/>
        <end position="696"/>
    </location>
</feature>
<keyword evidence="6 9" id="KW-0482">Metalloprotease</keyword>
<dbReference type="InterPro" id="IPR024077">
    <property type="entry name" value="Neurolysin/TOP_dom2"/>
</dbReference>
<comment type="cofactor">
    <cofactor evidence="9">
        <name>Zn(2+)</name>
        <dbReference type="ChEBI" id="CHEBI:29105"/>
    </cofactor>
    <text evidence="9">Binds 1 zinc ion.</text>
</comment>
<evidence type="ECO:0000256" key="4">
    <source>
        <dbReference type="ARBA" id="ARBA00022801"/>
    </source>
</evidence>
<dbReference type="InterPro" id="IPR024079">
    <property type="entry name" value="MetalloPept_cat_dom_sf"/>
</dbReference>
<keyword evidence="3 9" id="KW-0479">Metal-binding</keyword>
<name>A0ABY2CKT4_METMH</name>
<dbReference type="Proteomes" id="UP000295649">
    <property type="component" value="Unassembled WGS sequence"/>
</dbReference>
<evidence type="ECO:0000256" key="3">
    <source>
        <dbReference type="ARBA" id="ARBA00022723"/>
    </source>
</evidence>
<keyword evidence="2 9" id="KW-0645">Protease</keyword>
<keyword evidence="13" id="KW-1185">Reference proteome</keyword>
<evidence type="ECO:0000256" key="2">
    <source>
        <dbReference type="ARBA" id="ARBA00022670"/>
    </source>
</evidence>
<dbReference type="EMBL" id="SMCN01000027">
    <property type="protein sequence ID" value="TCV77532.1"/>
    <property type="molecule type" value="Genomic_DNA"/>
</dbReference>
<dbReference type="InterPro" id="IPR024080">
    <property type="entry name" value="Neurolysin/TOP_N"/>
</dbReference>
<feature type="domain" description="Oligopeptidase A N-terminal" evidence="11">
    <location>
        <begin position="46"/>
        <end position="168"/>
    </location>
</feature>
<dbReference type="SUPFAM" id="SSF55486">
    <property type="entry name" value="Metalloproteases ('zincins'), catalytic domain"/>
    <property type="match status" value="1"/>
</dbReference>
<dbReference type="InterPro" id="IPR045090">
    <property type="entry name" value="Pept_M3A_M3B"/>
</dbReference>
<dbReference type="PANTHER" id="PTHR43660">
    <property type="entry name" value="DIPEPTIDYL CARBOXYPEPTIDASE"/>
    <property type="match status" value="1"/>
</dbReference>
<dbReference type="InterPro" id="IPR034005">
    <property type="entry name" value="M3A_DCP"/>
</dbReference>
<dbReference type="Pfam" id="PF19310">
    <property type="entry name" value="TOP_N"/>
    <property type="match status" value="1"/>
</dbReference>